<evidence type="ECO:0000256" key="7">
    <source>
        <dbReference type="SAM" id="SignalP"/>
    </source>
</evidence>
<keyword evidence="2 6" id="KW-0812">Transmembrane</keyword>
<feature type="transmembrane region" description="Helical" evidence="6">
    <location>
        <begin position="302"/>
        <end position="319"/>
    </location>
</feature>
<feature type="region of interest" description="Disordered" evidence="5">
    <location>
        <begin position="31"/>
        <end position="50"/>
    </location>
</feature>
<keyword evidence="8" id="KW-0614">Plasmid</keyword>
<accession>A0A5P2H9W9</accession>
<reference evidence="8 9" key="1">
    <citation type="submission" date="2019-09" db="EMBL/GenBank/DDBJ databases">
        <title>FDA dAtabase for Regulatory Grade micrObial Sequences (FDA-ARGOS): Supporting development and validation of Infectious Disease Dx tests.</title>
        <authorList>
            <person name="Sciortino C."/>
            <person name="Tallon L."/>
            <person name="Sadzewicz L."/>
            <person name="Vavikolanu K."/>
            <person name="Mehta A."/>
            <person name="Aluvathingal J."/>
            <person name="Nadendla S."/>
            <person name="Nandy P."/>
            <person name="Geyer C."/>
            <person name="Yan Y."/>
            <person name="Sichtig H."/>
        </authorList>
    </citation>
    <scope>NUCLEOTIDE SEQUENCE [LARGE SCALE GENOMIC DNA]</scope>
    <source>
        <strain evidence="8 9">FDAARGOS_664</strain>
        <plasmid evidence="8 9">unnamed1</plasmid>
    </source>
</reference>
<sequence>MTSQSIAAWIRTALASIGVLLCLATTPAHAQGAPSGEGNNNSAGGGTSAPQQIGAVSRPGDIGAGVKKALAGMDRMRNGLISGATALSDRVRVDADKVAFGLGVIAILLAGIRFASTNDAVAAWTDMMETILILGIFTALYIGYTDFGPGIFVWFDKIATSFNAGVSVYDLPATLASTGGKFYDSIVRILQAALGNPLRLIDAVVAAFAFLLAMLAVLCAALIYAWFILVGHLMVAVGIAIGPLAVAFGMLDLSRKYFFAWLDYMVTGSMYMVIAAIIAQLVSSTLQSTVTDITNVGTDTTVAAAYALSVAVVLVFIAMEIPKIAGSIFGTGGGISGTGGFKILGRGAWNLGSKLAGGKK</sequence>
<feature type="transmembrane region" description="Helical" evidence="6">
    <location>
        <begin position="98"/>
        <end position="115"/>
    </location>
</feature>
<comment type="subcellular location">
    <subcellularLocation>
        <location evidence="1">Membrane</location>
        <topology evidence="1">Multi-pass membrane protein</topology>
    </subcellularLocation>
</comment>
<feature type="signal peptide" evidence="7">
    <location>
        <begin position="1"/>
        <end position="30"/>
    </location>
</feature>
<keyword evidence="7" id="KW-0732">Signal</keyword>
<dbReference type="Proteomes" id="UP000322822">
    <property type="component" value="Plasmid unnamed1"/>
</dbReference>
<dbReference type="GO" id="GO:0030255">
    <property type="term" value="P:protein secretion by the type IV secretion system"/>
    <property type="evidence" value="ECO:0007669"/>
    <property type="project" value="InterPro"/>
</dbReference>
<feature type="chain" id="PRO_5024829869" evidence="7">
    <location>
        <begin position="31"/>
        <end position="360"/>
    </location>
</feature>
<feature type="transmembrane region" description="Helical" evidence="6">
    <location>
        <begin position="233"/>
        <end position="251"/>
    </location>
</feature>
<name>A0A5P2H9W9_9BURK</name>
<evidence type="ECO:0000256" key="2">
    <source>
        <dbReference type="ARBA" id="ARBA00022692"/>
    </source>
</evidence>
<feature type="transmembrane region" description="Helical" evidence="6">
    <location>
        <begin position="127"/>
        <end position="144"/>
    </location>
</feature>
<dbReference type="RefSeq" id="WP_150374142.1">
    <property type="nucleotide sequence ID" value="NZ_CP044066.1"/>
</dbReference>
<dbReference type="GO" id="GO:0016020">
    <property type="term" value="C:membrane"/>
    <property type="evidence" value="ECO:0007669"/>
    <property type="project" value="UniProtKB-SubCell"/>
</dbReference>
<organism evidence="8 9">
    <name type="scientific">Cupriavidus pauculus</name>
    <dbReference type="NCBI Taxonomy" id="82633"/>
    <lineage>
        <taxon>Bacteria</taxon>
        <taxon>Pseudomonadati</taxon>
        <taxon>Pseudomonadota</taxon>
        <taxon>Betaproteobacteria</taxon>
        <taxon>Burkholderiales</taxon>
        <taxon>Burkholderiaceae</taxon>
        <taxon>Cupriavidus</taxon>
    </lineage>
</organism>
<dbReference type="OrthoDB" id="8957337at2"/>
<evidence type="ECO:0000313" key="8">
    <source>
        <dbReference type="EMBL" id="QET04079.1"/>
    </source>
</evidence>
<keyword evidence="3 6" id="KW-1133">Transmembrane helix</keyword>
<feature type="compositionally biased region" description="Low complexity" evidence="5">
    <location>
        <begin position="32"/>
        <end position="42"/>
    </location>
</feature>
<protein>
    <submittedName>
        <fullName evidence="8">Type IV secretion system protein</fullName>
    </submittedName>
</protein>
<evidence type="ECO:0000256" key="5">
    <source>
        <dbReference type="SAM" id="MobiDB-lite"/>
    </source>
</evidence>
<feature type="transmembrane region" description="Helical" evidence="6">
    <location>
        <begin position="204"/>
        <end position="227"/>
    </location>
</feature>
<dbReference type="AlphaFoldDB" id="A0A5P2H9W9"/>
<dbReference type="InterPro" id="IPR007688">
    <property type="entry name" value="Conjugal_tfr_TrbL/VirB6"/>
</dbReference>
<evidence type="ECO:0000313" key="9">
    <source>
        <dbReference type="Proteomes" id="UP000322822"/>
    </source>
</evidence>
<keyword evidence="4 6" id="KW-0472">Membrane</keyword>
<proteinExistence type="predicted"/>
<evidence type="ECO:0000256" key="3">
    <source>
        <dbReference type="ARBA" id="ARBA00022989"/>
    </source>
</evidence>
<gene>
    <name evidence="8" type="ORF">FOB72_18195</name>
</gene>
<evidence type="ECO:0000256" key="6">
    <source>
        <dbReference type="SAM" id="Phobius"/>
    </source>
</evidence>
<dbReference type="Pfam" id="PF04610">
    <property type="entry name" value="TrbL"/>
    <property type="match status" value="1"/>
</dbReference>
<geneLocation type="plasmid" evidence="8">
    <name>unnamed1</name>
</geneLocation>
<evidence type="ECO:0000256" key="1">
    <source>
        <dbReference type="ARBA" id="ARBA00004141"/>
    </source>
</evidence>
<feature type="transmembrane region" description="Helical" evidence="6">
    <location>
        <begin position="258"/>
        <end position="282"/>
    </location>
</feature>
<evidence type="ECO:0000256" key="4">
    <source>
        <dbReference type="ARBA" id="ARBA00023136"/>
    </source>
</evidence>
<dbReference type="EMBL" id="CP044066">
    <property type="protein sequence ID" value="QET04079.1"/>
    <property type="molecule type" value="Genomic_DNA"/>
</dbReference>